<dbReference type="Pfam" id="PF13671">
    <property type="entry name" value="AAA_33"/>
    <property type="match status" value="1"/>
</dbReference>
<accession>A0ABY5FUA4</accession>
<evidence type="ECO:0000313" key="2">
    <source>
        <dbReference type="EMBL" id="UTT61887.1"/>
    </source>
</evidence>
<reference evidence="2" key="1">
    <citation type="submission" date="2022-07" db="EMBL/GenBank/DDBJ databases">
        <title>Taxonomic analysis of Microcella humidisoli nov. sp., isolated from riverside soil.</title>
        <authorList>
            <person name="Molina K.M."/>
            <person name="Kim S.B."/>
        </authorList>
    </citation>
    <scope>NUCLEOTIDE SEQUENCE</scope>
    <source>
        <strain evidence="2">MMS21-STM10</strain>
    </source>
</reference>
<feature type="compositionally biased region" description="Basic and acidic residues" evidence="1">
    <location>
        <begin position="148"/>
        <end position="161"/>
    </location>
</feature>
<keyword evidence="2" id="KW-0067">ATP-binding</keyword>
<dbReference type="NCBIfam" id="NF005115">
    <property type="entry name" value="PRK06547.1"/>
    <property type="match status" value="1"/>
</dbReference>
<dbReference type="GO" id="GO:0005524">
    <property type="term" value="F:ATP binding"/>
    <property type="evidence" value="ECO:0007669"/>
    <property type="project" value="UniProtKB-KW"/>
</dbReference>
<dbReference type="Proteomes" id="UP001060039">
    <property type="component" value="Chromosome"/>
</dbReference>
<dbReference type="SUPFAM" id="SSF52540">
    <property type="entry name" value="P-loop containing nucleoside triphosphate hydrolases"/>
    <property type="match status" value="1"/>
</dbReference>
<organism evidence="2 3">
    <name type="scientific">Microcella humidisoli</name>
    <dbReference type="NCBI Taxonomy" id="2963406"/>
    <lineage>
        <taxon>Bacteria</taxon>
        <taxon>Bacillati</taxon>
        <taxon>Actinomycetota</taxon>
        <taxon>Actinomycetes</taxon>
        <taxon>Micrococcales</taxon>
        <taxon>Microbacteriaceae</taxon>
        <taxon>Microcella</taxon>
    </lineage>
</organism>
<proteinExistence type="predicted"/>
<dbReference type="Gene3D" id="3.40.50.300">
    <property type="entry name" value="P-loop containing nucleotide triphosphate hydrolases"/>
    <property type="match status" value="1"/>
</dbReference>
<dbReference type="EMBL" id="CP101497">
    <property type="protein sequence ID" value="UTT61887.1"/>
    <property type="molecule type" value="Genomic_DNA"/>
</dbReference>
<dbReference type="InterPro" id="IPR027417">
    <property type="entry name" value="P-loop_NTPase"/>
</dbReference>
<sequence>MSSADGAPPRITLVDGRSGAGKTTWATALARRTGAQLLSLDDVYPGWDGLEAAEAHVLEHVLRAIAEGRPPRWRSWNWVDEEPGAWHALDPARDLVIEGCGAISPAARSLAHHAVWVELADDAERRRRAIARDGEVFARNWTRWAQQEDAHAALHAPRETADEIVEPLSPPSARTP</sequence>
<name>A0ABY5FUA4_9MICO</name>
<gene>
    <name evidence="2" type="ORF">NNL39_09400</name>
</gene>
<evidence type="ECO:0000313" key="3">
    <source>
        <dbReference type="Proteomes" id="UP001060039"/>
    </source>
</evidence>
<dbReference type="RefSeq" id="WP_255159028.1">
    <property type="nucleotide sequence ID" value="NZ_CP101497.1"/>
</dbReference>
<feature type="region of interest" description="Disordered" evidence="1">
    <location>
        <begin position="148"/>
        <end position="176"/>
    </location>
</feature>
<evidence type="ECO:0000256" key="1">
    <source>
        <dbReference type="SAM" id="MobiDB-lite"/>
    </source>
</evidence>
<protein>
    <submittedName>
        <fullName evidence="2">ATP-binding protein</fullName>
    </submittedName>
</protein>
<keyword evidence="3" id="KW-1185">Reference proteome</keyword>
<keyword evidence="2" id="KW-0547">Nucleotide-binding</keyword>